<proteinExistence type="predicted"/>
<evidence type="ECO:0000313" key="2">
    <source>
        <dbReference type="EMBL" id="MED6167085.1"/>
    </source>
</evidence>
<organism evidence="2 3">
    <name type="scientific">Stylosanthes scabra</name>
    <dbReference type="NCBI Taxonomy" id="79078"/>
    <lineage>
        <taxon>Eukaryota</taxon>
        <taxon>Viridiplantae</taxon>
        <taxon>Streptophyta</taxon>
        <taxon>Embryophyta</taxon>
        <taxon>Tracheophyta</taxon>
        <taxon>Spermatophyta</taxon>
        <taxon>Magnoliopsida</taxon>
        <taxon>eudicotyledons</taxon>
        <taxon>Gunneridae</taxon>
        <taxon>Pentapetalae</taxon>
        <taxon>rosids</taxon>
        <taxon>fabids</taxon>
        <taxon>Fabales</taxon>
        <taxon>Fabaceae</taxon>
        <taxon>Papilionoideae</taxon>
        <taxon>50 kb inversion clade</taxon>
        <taxon>dalbergioids sensu lato</taxon>
        <taxon>Dalbergieae</taxon>
        <taxon>Pterocarpus clade</taxon>
        <taxon>Stylosanthes</taxon>
    </lineage>
</organism>
<dbReference type="Proteomes" id="UP001341840">
    <property type="component" value="Unassembled WGS sequence"/>
</dbReference>
<comment type="caution">
    <text evidence="2">The sequence shown here is derived from an EMBL/GenBank/DDBJ whole genome shotgun (WGS) entry which is preliminary data.</text>
</comment>
<feature type="region of interest" description="Disordered" evidence="1">
    <location>
        <begin position="26"/>
        <end position="58"/>
    </location>
</feature>
<dbReference type="EMBL" id="JASCZI010134090">
    <property type="protein sequence ID" value="MED6167085.1"/>
    <property type="molecule type" value="Genomic_DNA"/>
</dbReference>
<keyword evidence="3" id="KW-1185">Reference proteome</keyword>
<gene>
    <name evidence="2" type="ORF">PIB30_115672</name>
</gene>
<name>A0ABU6V0G8_9FABA</name>
<evidence type="ECO:0000313" key="3">
    <source>
        <dbReference type="Proteomes" id="UP001341840"/>
    </source>
</evidence>
<feature type="non-terminal residue" evidence="2">
    <location>
        <position position="1"/>
    </location>
</feature>
<accession>A0ABU6V0G8</accession>
<reference evidence="2 3" key="1">
    <citation type="journal article" date="2023" name="Plants (Basel)">
        <title>Bridging the Gap: Combining Genomics and Transcriptomics Approaches to Understand Stylosanthes scabra, an Orphan Legume from the Brazilian Caatinga.</title>
        <authorList>
            <person name="Ferreira-Neto J.R.C."/>
            <person name="da Silva M.D."/>
            <person name="Binneck E."/>
            <person name="de Melo N.F."/>
            <person name="da Silva R.H."/>
            <person name="de Melo A.L.T.M."/>
            <person name="Pandolfi V."/>
            <person name="Bustamante F.O."/>
            <person name="Brasileiro-Vidal A.C."/>
            <person name="Benko-Iseppon A.M."/>
        </authorList>
    </citation>
    <scope>NUCLEOTIDE SEQUENCE [LARGE SCALE GENOMIC DNA]</scope>
    <source>
        <tissue evidence="2">Leaves</tissue>
    </source>
</reference>
<evidence type="ECO:0000256" key="1">
    <source>
        <dbReference type="SAM" id="MobiDB-lite"/>
    </source>
</evidence>
<sequence length="72" mass="8163">NVDPAQNHLNSQVEPAFPQTARWFAPRGTASCSETKPADPHQLGWQNSHTSPPEPQQKWECNRISFQYASCR</sequence>
<protein>
    <submittedName>
        <fullName evidence="2">Uncharacterized protein</fullName>
    </submittedName>
</protein>